<evidence type="ECO:0000256" key="1">
    <source>
        <dbReference type="SAM" id="MobiDB-lite"/>
    </source>
</evidence>
<dbReference type="Pfam" id="PF13338">
    <property type="entry name" value="AbiEi_4"/>
    <property type="match status" value="1"/>
</dbReference>
<feature type="region of interest" description="Disordered" evidence="1">
    <location>
        <begin position="25"/>
        <end position="74"/>
    </location>
</feature>
<organism evidence="3 4">
    <name type="scientific">Jiangella anatolica</name>
    <dbReference type="NCBI Taxonomy" id="2670374"/>
    <lineage>
        <taxon>Bacteria</taxon>
        <taxon>Bacillati</taxon>
        <taxon>Actinomycetota</taxon>
        <taxon>Actinomycetes</taxon>
        <taxon>Jiangellales</taxon>
        <taxon>Jiangellaceae</taxon>
        <taxon>Jiangella</taxon>
    </lineage>
</organism>
<dbReference type="Proteomes" id="UP000248764">
    <property type="component" value="Unassembled WGS sequence"/>
</dbReference>
<dbReference type="AlphaFoldDB" id="A0A2W2B5D8"/>
<accession>A0A2W2B5D8</accession>
<proteinExistence type="predicted"/>
<protein>
    <recommendedName>
        <fullName evidence="2">AbiEi antitoxin N-terminal domain-containing protein</fullName>
    </recommendedName>
</protein>
<keyword evidence="4" id="KW-1185">Reference proteome</keyword>
<feature type="domain" description="AbiEi antitoxin N-terminal" evidence="2">
    <location>
        <begin position="133"/>
        <end position="168"/>
    </location>
</feature>
<dbReference type="EMBL" id="POTW01000035">
    <property type="protein sequence ID" value="PZF82651.1"/>
    <property type="molecule type" value="Genomic_DNA"/>
</dbReference>
<evidence type="ECO:0000313" key="3">
    <source>
        <dbReference type="EMBL" id="PZF82651.1"/>
    </source>
</evidence>
<evidence type="ECO:0000313" key="4">
    <source>
        <dbReference type="Proteomes" id="UP000248764"/>
    </source>
</evidence>
<dbReference type="InterPro" id="IPR025159">
    <property type="entry name" value="AbiEi_N"/>
</dbReference>
<evidence type="ECO:0000259" key="2">
    <source>
        <dbReference type="Pfam" id="PF13338"/>
    </source>
</evidence>
<reference evidence="3 4" key="1">
    <citation type="submission" date="2018-01" db="EMBL/GenBank/DDBJ databases">
        <title>Draft genome sequence of Jiangella sp. GTF31.</title>
        <authorList>
            <person name="Sahin N."/>
            <person name="Ay H."/>
            <person name="Saygin H."/>
        </authorList>
    </citation>
    <scope>NUCLEOTIDE SEQUENCE [LARGE SCALE GENOMIC DNA]</scope>
    <source>
        <strain evidence="3 4">GTF31</strain>
    </source>
</reference>
<sequence>MRAMIHVSTSTSPAPGLCLTLHDRPEREEPTAESHIPGTVWAGSPPGAGTTRPRGTSLAARTRRRQRHHSEAATGVPVALRRARSASAERGVLLHRRCVFLRSSTNRLPDLICQSGSDDAEHVARRLQRIPDDIAELIAREHGVVSVAAARAAGVDPRRLRRLCTAGLMAPLLPGCFTVAAQLDDEWEAFRLGARAFGCYCGPSAFLTGWSAVAMWRLPVVGRPPSRQVAVRDVRAGHSVRNMPFGDLRAVDLAAGHARRTDGVNVVSRAWAVADVARTGPILPALVVADAAAAAGADLAGAVRHLAHWPGAGRARWVADHADPLSESPLETLGRFTCLQFGLPLPVSNAWVGANGPEYRVDGLWPFHGVVFEADGALKYDDRPDASQIVAKQGEREWQLRRLGLEVVRFGWGLAWGNRAELAARFAAVLQDNNRRESSVRWWKHVRGVGAVEPEPADWPSPVRPGTVLPAGWDR</sequence>
<gene>
    <name evidence="3" type="ORF">C1I92_15955</name>
</gene>
<comment type="caution">
    <text evidence="3">The sequence shown here is derived from an EMBL/GenBank/DDBJ whole genome shotgun (WGS) entry which is preliminary data.</text>
</comment>
<name>A0A2W2B5D8_9ACTN</name>